<keyword evidence="1" id="KW-1133">Transmembrane helix</keyword>
<keyword evidence="1" id="KW-0812">Transmembrane</keyword>
<protein>
    <submittedName>
        <fullName evidence="3">DUF4126 domain-containing protein</fullName>
    </submittedName>
</protein>
<name>A0ABV7Y549_9ACTN</name>
<organism evidence="3 4">
    <name type="scientific">Tenggerimyces flavus</name>
    <dbReference type="NCBI Taxonomy" id="1708749"/>
    <lineage>
        <taxon>Bacteria</taxon>
        <taxon>Bacillati</taxon>
        <taxon>Actinomycetota</taxon>
        <taxon>Actinomycetes</taxon>
        <taxon>Propionibacteriales</taxon>
        <taxon>Nocardioidaceae</taxon>
        <taxon>Tenggerimyces</taxon>
    </lineage>
</organism>
<evidence type="ECO:0000313" key="3">
    <source>
        <dbReference type="EMBL" id="MFC3759828.1"/>
    </source>
</evidence>
<reference evidence="4" key="1">
    <citation type="journal article" date="2019" name="Int. J. Syst. Evol. Microbiol.">
        <title>The Global Catalogue of Microorganisms (GCM) 10K type strain sequencing project: providing services to taxonomists for standard genome sequencing and annotation.</title>
        <authorList>
            <consortium name="The Broad Institute Genomics Platform"/>
            <consortium name="The Broad Institute Genome Sequencing Center for Infectious Disease"/>
            <person name="Wu L."/>
            <person name="Ma J."/>
        </authorList>
    </citation>
    <scope>NUCLEOTIDE SEQUENCE [LARGE SCALE GENOMIC DNA]</scope>
    <source>
        <strain evidence="4">CGMCC 4.7241</strain>
    </source>
</reference>
<keyword evidence="4" id="KW-1185">Reference proteome</keyword>
<feature type="transmembrane region" description="Helical" evidence="1">
    <location>
        <begin position="156"/>
        <end position="177"/>
    </location>
</feature>
<keyword evidence="1" id="KW-0472">Membrane</keyword>
<dbReference type="Proteomes" id="UP001595699">
    <property type="component" value="Unassembled WGS sequence"/>
</dbReference>
<dbReference type="RefSeq" id="WP_205120331.1">
    <property type="nucleotide sequence ID" value="NZ_JAFBCM010000001.1"/>
</dbReference>
<evidence type="ECO:0000256" key="1">
    <source>
        <dbReference type="SAM" id="Phobius"/>
    </source>
</evidence>
<sequence length="198" mass="20682">MTEFLPLVFTSGWASGVNAYATVLLLGLLGRFAGIDGIPPALERTEVLIAAAALYVIEFVADKIPYIDSGWDAISTAIRPTVGAILGLLIVGDATSLEQAIGATIGGSSALLSHLAKAGMRLAANTSPEPVSNIALSVTEDFSVAGVITLAVFHPVPALIIAAILLVVSATLVVILARKVRRGFRRWRQRRSQALASP</sequence>
<comment type="caution">
    <text evidence="3">The sequence shown here is derived from an EMBL/GenBank/DDBJ whole genome shotgun (WGS) entry which is preliminary data.</text>
</comment>
<dbReference type="InterPro" id="IPR025196">
    <property type="entry name" value="DUF4126"/>
</dbReference>
<evidence type="ECO:0000313" key="4">
    <source>
        <dbReference type="Proteomes" id="UP001595699"/>
    </source>
</evidence>
<feature type="domain" description="DUF4126" evidence="2">
    <location>
        <begin position="7"/>
        <end position="172"/>
    </location>
</feature>
<dbReference type="EMBL" id="JBHRZH010000004">
    <property type="protein sequence ID" value="MFC3759828.1"/>
    <property type="molecule type" value="Genomic_DNA"/>
</dbReference>
<evidence type="ECO:0000259" key="2">
    <source>
        <dbReference type="Pfam" id="PF13548"/>
    </source>
</evidence>
<gene>
    <name evidence="3" type="ORF">ACFOUW_03195</name>
</gene>
<dbReference type="Pfam" id="PF13548">
    <property type="entry name" value="DUF4126"/>
    <property type="match status" value="1"/>
</dbReference>
<accession>A0ABV7Y549</accession>
<proteinExistence type="predicted"/>